<feature type="domain" description="Peptidase S49" evidence="8">
    <location>
        <begin position="368"/>
        <end position="517"/>
    </location>
</feature>
<evidence type="ECO:0000313" key="9">
    <source>
        <dbReference type="EMBL" id="GIL40625.1"/>
    </source>
</evidence>
<dbReference type="InterPro" id="IPR004635">
    <property type="entry name" value="Pept_S49_SppA"/>
</dbReference>
<dbReference type="RefSeq" id="WP_420243764.1">
    <property type="nucleotide sequence ID" value="NZ_BOPV01000001.1"/>
</dbReference>
<keyword evidence="3 9" id="KW-0645">Protease</keyword>
<dbReference type="InterPro" id="IPR047217">
    <property type="entry name" value="S49_SppA_67K_type_N"/>
</dbReference>
<dbReference type="AlphaFoldDB" id="A0A8S8XHE3"/>
<feature type="domain" description="Peptidase S49" evidence="8">
    <location>
        <begin position="116"/>
        <end position="270"/>
    </location>
</feature>
<evidence type="ECO:0000256" key="1">
    <source>
        <dbReference type="ARBA" id="ARBA00004370"/>
    </source>
</evidence>
<dbReference type="InterPro" id="IPR029045">
    <property type="entry name" value="ClpP/crotonase-like_dom_sf"/>
</dbReference>
<dbReference type="NCBIfam" id="TIGR00705">
    <property type="entry name" value="SppA_67K"/>
    <property type="match status" value="1"/>
</dbReference>
<dbReference type="GO" id="GO:0006465">
    <property type="term" value="P:signal peptide processing"/>
    <property type="evidence" value="ECO:0007669"/>
    <property type="project" value="InterPro"/>
</dbReference>
<evidence type="ECO:0000256" key="2">
    <source>
        <dbReference type="ARBA" id="ARBA00008683"/>
    </source>
</evidence>
<comment type="subcellular location">
    <subcellularLocation>
        <location evidence="1">Membrane</location>
    </subcellularLocation>
</comment>
<dbReference type="CDD" id="cd07023">
    <property type="entry name" value="S49_Sppa_N_C"/>
    <property type="match status" value="1"/>
</dbReference>
<evidence type="ECO:0000256" key="3">
    <source>
        <dbReference type="ARBA" id="ARBA00022670"/>
    </source>
</evidence>
<gene>
    <name evidence="9" type="ORF">TMPK1_28620</name>
</gene>
<evidence type="ECO:0000256" key="5">
    <source>
        <dbReference type="ARBA" id="ARBA00022825"/>
    </source>
</evidence>
<keyword evidence="10" id="KW-1185">Reference proteome</keyword>
<evidence type="ECO:0000256" key="6">
    <source>
        <dbReference type="ARBA" id="ARBA00023136"/>
    </source>
</evidence>
<evidence type="ECO:0000256" key="4">
    <source>
        <dbReference type="ARBA" id="ARBA00022801"/>
    </source>
</evidence>
<dbReference type="PANTHER" id="PTHR33209:SF1">
    <property type="entry name" value="PEPTIDASE S49 DOMAIN-CONTAINING PROTEIN"/>
    <property type="match status" value="1"/>
</dbReference>
<dbReference type="GO" id="GO:0016020">
    <property type="term" value="C:membrane"/>
    <property type="evidence" value="ECO:0007669"/>
    <property type="project" value="UniProtKB-SubCell"/>
</dbReference>
<protein>
    <submittedName>
        <fullName evidence="9">Protease</fullName>
    </submittedName>
</protein>
<organism evidence="9 10">
    <name type="scientific">Roseiterribacter gracilis</name>
    <dbReference type="NCBI Taxonomy" id="2812848"/>
    <lineage>
        <taxon>Bacteria</taxon>
        <taxon>Pseudomonadati</taxon>
        <taxon>Pseudomonadota</taxon>
        <taxon>Alphaproteobacteria</taxon>
        <taxon>Rhodospirillales</taxon>
        <taxon>Roseiterribacteraceae</taxon>
        <taxon>Roseiterribacter</taxon>
    </lineage>
</organism>
<comment type="similarity">
    <text evidence="2">Belongs to the peptidase S49 family.</text>
</comment>
<dbReference type="PANTHER" id="PTHR33209">
    <property type="entry name" value="PROTEASE 4"/>
    <property type="match status" value="1"/>
</dbReference>
<evidence type="ECO:0000256" key="7">
    <source>
        <dbReference type="PIRSR" id="PIRSR001217-1"/>
    </source>
</evidence>
<keyword evidence="6" id="KW-0472">Membrane</keyword>
<dbReference type="GO" id="GO:0008236">
    <property type="term" value="F:serine-type peptidase activity"/>
    <property type="evidence" value="ECO:0007669"/>
    <property type="project" value="UniProtKB-KW"/>
</dbReference>
<keyword evidence="4" id="KW-0378">Hydrolase</keyword>
<keyword evidence="5" id="KW-0720">Serine protease</keyword>
<dbReference type="InterPro" id="IPR047272">
    <property type="entry name" value="S49_SppA_C"/>
</dbReference>
<accession>A0A8S8XHE3</accession>
<dbReference type="PIRSF" id="PIRSF001217">
    <property type="entry name" value="Protease_4_SppA"/>
    <property type="match status" value="1"/>
</dbReference>
<dbReference type="SUPFAM" id="SSF52096">
    <property type="entry name" value="ClpP/crotonase"/>
    <property type="match status" value="2"/>
</dbReference>
<dbReference type="Pfam" id="PF01343">
    <property type="entry name" value="Peptidase_S49"/>
    <property type="match status" value="2"/>
</dbReference>
<dbReference type="InterPro" id="IPR004634">
    <property type="entry name" value="Pept_S49_pIV"/>
</dbReference>
<dbReference type="Proteomes" id="UP000681075">
    <property type="component" value="Unassembled WGS sequence"/>
</dbReference>
<dbReference type="CDD" id="cd07018">
    <property type="entry name" value="S49_SppA_67K_type"/>
    <property type="match status" value="1"/>
</dbReference>
<reference evidence="9" key="1">
    <citation type="submission" date="2021-02" db="EMBL/GenBank/DDBJ databases">
        <title>Genome sequence of Rhodospirillales sp. strain TMPK1 isolated from soil.</title>
        <authorList>
            <person name="Nakai R."/>
            <person name="Kusada H."/>
            <person name="Tamaki H."/>
        </authorList>
    </citation>
    <scope>NUCLEOTIDE SEQUENCE</scope>
    <source>
        <strain evidence="9">TMPK1</strain>
    </source>
</reference>
<proteinExistence type="inferred from homology"/>
<name>A0A8S8XHE3_9PROT</name>
<evidence type="ECO:0000259" key="8">
    <source>
        <dbReference type="Pfam" id="PF01343"/>
    </source>
</evidence>
<comment type="caution">
    <text evidence="9">The sequence shown here is derived from an EMBL/GenBank/DDBJ whole genome shotgun (WGS) entry which is preliminary data.</text>
</comment>
<feature type="active site" description="Nucleophile" evidence="7">
    <location>
        <position position="385"/>
    </location>
</feature>
<dbReference type="InterPro" id="IPR002142">
    <property type="entry name" value="Peptidase_S49"/>
</dbReference>
<feature type="active site" description="Proton donor/acceptor" evidence="7">
    <location>
        <position position="189"/>
    </location>
</feature>
<sequence>MRYLVGFFAAIGVLFVLAIAFSVWVVSNVRTLQPAPQPIPAVAVLAIDLKSAIAEETGGVELPLPFLENKARLRDIVGTITRAANDGRVKVLMLRMEGGAAGLAQAQEISDALQRFRDKNKTVIAWADTLGEGGPANSSYLLTAMATQSWVQPQGQVGLMGYGSDFLFYRNALERIGVKYEVWKRKEYKSALDEYVETQIPAPVRENYESLFGDVMKQLIERAAAARKLDQAVLRAAIEKGPLLASEALDAKLIDKIGYRDEAEAAALAEAGAGAKIVEFPAYRAALQQVVPPANATQIAVIYGVGEINRRSARDFSNTDPVMTPEPLRKAFEEAISNAAIKAIVFRVDSPGGSPVASETIRRDVLRAKAAGKKVIVSMGNVAASGGYWIAMDADKIVAQPGTITGSIGVIGGKPEASGLAKLLNIGIDKITTTDQPPLSIWRRLTEQQRQRQEVHLDDTYGAFVQNVAAGRKLAPEKVEAVAKGRVWTGRQAKEIGLVDELGGIDVAFKVVRTELGLAADAPLATRVLPARRTPGEQILRMLRGEDSVSVFEPLGPFLRAYRELTASEGTRTLLYTGPSVD</sequence>
<dbReference type="NCBIfam" id="TIGR00706">
    <property type="entry name" value="SppA_dom"/>
    <property type="match status" value="1"/>
</dbReference>
<dbReference type="Gene3D" id="3.90.226.10">
    <property type="entry name" value="2-enoyl-CoA Hydratase, Chain A, domain 1"/>
    <property type="match status" value="2"/>
</dbReference>
<evidence type="ECO:0000313" key="10">
    <source>
        <dbReference type="Proteomes" id="UP000681075"/>
    </source>
</evidence>
<dbReference type="Gene3D" id="6.20.330.10">
    <property type="match status" value="1"/>
</dbReference>
<dbReference type="EMBL" id="BOPV01000001">
    <property type="protein sequence ID" value="GIL40625.1"/>
    <property type="molecule type" value="Genomic_DNA"/>
</dbReference>